<keyword evidence="3" id="KW-1185">Reference proteome</keyword>
<accession>A0ABR6R9N4</accession>
<protein>
    <submittedName>
        <fullName evidence="2">Antirestriction protein ArdC</fullName>
    </submittedName>
</protein>
<dbReference type="Pfam" id="PF18818">
    <property type="entry name" value="MPTase-PolyVal"/>
    <property type="match status" value="1"/>
</dbReference>
<name>A0ABR6R9N4_RHITR</name>
<reference evidence="2 3" key="1">
    <citation type="submission" date="2020-08" db="EMBL/GenBank/DDBJ databases">
        <title>Genomic Encyclopedia of Type Strains, Phase IV (KMG-V): Genome sequencing to study the core and pangenomes of soil and plant-associated prokaryotes.</title>
        <authorList>
            <person name="Whitman W."/>
        </authorList>
    </citation>
    <scope>NUCLEOTIDE SEQUENCE [LARGE SCALE GENOMIC DNA]</scope>
    <source>
        <strain evidence="2 3">SEMIA 4059</strain>
    </source>
</reference>
<comment type="caution">
    <text evidence="2">The sequence shown here is derived from an EMBL/GenBank/DDBJ whole genome shotgun (WGS) entry which is preliminary data.</text>
</comment>
<evidence type="ECO:0000259" key="1">
    <source>
        <dbReference type="Pfam" id="PF18818"/>
    </source>
</evidence>
<gene>
    <name evidence="2" type="ORF">GGD45_006352</name>
</gene>
<dbReference type="InterPro" id="IPR041459">
    <property type="entry name" value="MPTase-PolyVal"/>
</dbReference>
<feature type="domain" description="Polyvalent protein metallopeptidase" evidence="1">
    <location>
        <begin position="3"/>
        <end position="57"/>
    </location>
</feature>
<organism evidence="2 3">
    <name type="scientific">Rhizobium tropici</name>
    <dbReference type="NCBI Taxonomy" id="398"/>
    <lineage>
        <taxon>Bacteria</taxon>
        <taxon>Pseudomonadati</taxon>
        <taxon>Pseudomonadota</taxon>
        <taxon>Alphaproteobacteria</taxon>
        <taxon>Hyphomicrobiales</taxon>
        <taxon>Rhizobiaceae</taxon>
        <taxon>Rhizobium/Agrobacterium group</taxon>
        <taxon>Rhizobium</taxon>
    </lineage>
</organism>
<dbReference type="Proteomes" id="UP000526625">
    <property type="component" value="Unassembled WGS sequence"/>
</dbReference>
<proteinExistence type="predicted"/>
<evidence type="ECO:0000313" key="2">
    <source>
        <dbReference type="EMBL" id="MBB6495883.1"/>
    </source>
</evidence>
<sequence>MPDHFFRNTGAVIRHGGNQAYYSPVMDYIQMPPFEAFRDAAGYTAVLSHEATHYAVSQIMPHGRFSERGPAPSAMRRSA</sequence>
<dbReference type="EMBL" id="JACHBF010000049">
    <property type="protein sequence ID" value="MBB6495883.1"/>
    <property type="molecule type" value="Genomic_DNA"/>
</dbReference>
<evidence type="ECO:0000313" key="3">
    <source>
        <dbReference type="Proteomes" id="UP000526625"/>
    </source>
</evidence>